<reference evidence="1 2" key="1">
    <citation type="journal article" date="2019" name="Genome Biol. Evol.">
        <title>Insights into the evolution of the New World diploid cottons (Gossypium, subgenus Houzingenia) based on genome sequencing.</title>
        <authorList>
            <person name="Grover C.E."/>
            <person name="Arick M.A. 2nd"/>
            <person name="Thrash A."/>
            <person name="Conover J.L."/>
            <person name="Sanders W.S."/>
            <person name="Peterson D.G."/>
            <person name="Frelichowski J.E."/>
            <person name="Scheffler J.A."/>
            <person name="Scheffler B.E."/>
            <person name="Wendel J.F."/>
        </authorList>
    </citation>
    <scope>NUCLEOTIDE SEQUENCE [LARGE SCALE GENOMIC DNA]</scope>
    <source>
        <strain evidence="1">157</strain>
        <tissue evidence="1">Leaf</tissue>
    </source>
</reference>
<name>A0A7J8N080_9ROSI</name>
<accession>A0A7J8N080</accession>
<dbReference type="AlphaFoldDB" id="A0A7J8N080"/>
<protein>
    <submittedName>
        <fullName evidence="1">Uncharacterized protein</fullName>
    </submittedName>
</protein>
<proteinExistence type="predicted"/>
<comment type="caution">
    <text evidence="1">The sequence shown here is derived from an EMBL/GenBank/DDBJ whole genome shotgun (WGS) entry which is preliminary data.</text>
</comment>
<gene>
    <name evidence="1" type="ORF">Golob_004053</name>
</gene>
<sequence length="79" mass="9572">MEKGFLDKVEDKGYVLKFWDFTRISVTQNNLQELKEIWDQWNDETKYLFYRDYGRLGAHHRRVHNSTSLPEDSSLQSLF</sequence>
<dbReference type="EMBL" id="JABEZX010000011">
    <property type="protein sequence ID" value="MBA0570381.1"/>
    <property type="molecule type" value="Genomic_DNA"/>
</dbReference>
<evidence type="ECO:0000313" key="1">
    <source>
        <dbReference type="EMBL" id="MBA0570381.1"/>
    </source>
</evidence>
<dbReference type="Proteomes" id="UP000593572">
    <property type="component" value="Unassembled WGS sequence"/>
</dbReference>
<evidence type="ECO:0000313" key="2">
    <source>
        <dbReference type="Proteomes" id="UP000593572"/>
    </source>
</evidence>
<organism evidence="1 2">
    <name type="scientific">Gossypium lobatum</name>
    <dbReference type="NCBI Taxonomy" id="34289"/>
    <lineage>
        <taxon>Eukaryota</taxon>
        <taxon>Viridiplantae</taxon>
        <taxon>Streptophyta</taxon>
        <taxon>Embryophyta</taxon>
        <taxon>Tracheophyta</taxon>
        <taxon>Spermatophyta</taxon>
        <taxon>Magnoliopsida</taxon>
        <taxon>eudicotyledons</taxon>
        <taxon>Gunneridae</taxon>
        <taxon>Pentapetalae</taxon>
        <taxon>rosids</taxon>
        <taxon>malvids</taxon>
        <taxon>Malvales</taxon>
        <taxon>Malvaceae</taxon>
        <taxon>Malvoideae</taxon>
        <taxon>Gossypium</taxon>
    </lineage>
</organism>
<keyword evidence="2" id="KW-1185">Reference proteome</keyword>